<keyword evidence="6" id="KW-1185">Reference proteome</keyword>
<dbReference type="PANTHER" id="PTHR11717:SF31">
    <property type="entry name" value="LOW MOLECULAR WEIGHT PROTEIN-TYROSINE-PHOSPHATASE ETP-RELATED"/>
    <property type="match status" value="1"/>
</dbReference>
<dbReference type="InterPro" id="IPR050438">
    <property type="entry name" value="LMW_PTPase"/>
</dbReference>
<protein>
    <submittedName>
        <fullName evidence="5">Low molecular weight protein arginine phosphatase</fullName>
    </submittedName>
</protein>
<dbReference type="InterPro" id="IPR023485">
    <property type="entry name" value="Ptyr_pPase"/>
</dbReference>
<sequence>MNVLFICSGNLCRSPLAAALLRHKVACLAHTSQAAPPLSIEVKSAGTAASSGQPMSLPMETILQEKGIDSTHQSQRLNWDLLDWADLILTMTQAQKFLLISQIPELMPKLATLNEYSDNPTQPDIDDPYGSDLGSYRLCAAKIEAACDRLLTKLQTLP</sequence>
<dbReference type="PRINTS" id="PR00719">
    <property type="entry name" value="LMWPTPASE"/>
</dbReference>
<organism evidence="5 6">
    <name type="scientific">Almyronema epifaneia S1</name>
    <dbReference type="NCBI Taxonomy" id="2991925"/>
    <lineage>
        <taxon>Bacteria</taxon>
        <taxon>Bacillati</taxon>
        <taxon>Cyanobacteriota</taxon>
        <taxon>Cyanophyceae</taxon>
        <taxon>Nodosilineales</taxon>
        <taxon>Nodosilineaceae</taxon>
        <taxon>Almyronema</taxon>
        <taxon>Almyronema epifaneia</taxon>
    </lineage>
</organism>
<keyword evidence="3" id="KW-0904">Protein phosphatase</keyword>
<dbReference type="Gene3D" id="3.40.50.2300">
    <property type="match status" value="1"/>
</dbReference>
<dbReference type="Pfam" id="PF01451">
    <property type="entry name" value="LMWPc"/>
    <property type="match status" value="1"/>
</dbReference>
<dbReference type="InterPro" id="IPR036196">
    <property type="entry name" value="Ptyr_pPase_sf"/>
</dbReference>
<accession>A0ABW6IK47</accession>
<dbReference type="CDD" id="cd16344">
    <property type="entry name" value="LMWPAP"/>
    <property type="match status" value="1"/>
</dbReference>
<evidence type="ECO:0000256" key="3">
    <source>
        <dbReference type="ARBA" id="ARBA00022912"/>
    </source>
</evidence>
<evidence type="ECO:0000313" key="5">
    <source>
        <dbReference type="EMBL" id="MFE4108603.1"/>
    </source>
</evidence>
<evidence type="ECO:0000256" key="2">
    <source>
        <dbReference type="ARBA" id="ARBA00022801"/>
    </source>
</evidence>
<proteinExistence type="inferred from homology"/>
<dbReference type="InterPro" id="IPR017867">
    <property type="entry name" value="Tyr_phospatase_low_mol_wt"/>
</dbReference>
<evidence type="ECO:0000259" key="4">
    <source>
        <dbReference type="SMART" id="SM00226"/>
    </source>
</evidence>
<comment type="caution">
    <text evidence="5">The sequence shown here is derived from an EMBL/GenBank/DDBJ whole genome shotgun (WGS) entry which is preliminary data.</text>
</comment>
<dbReference type="PANTHER" id="PTHR11717">
    <property type="entry name" value="LOW MOLECULAR WEIGHT PROTEIN TYROSINE PHOSPHATASE"/>
    <property type="match status" value="1"/>
</dbReference>
<reference evidence="5 6" key="1">
    <citation type="submission" date="2024-10" db="EMBL/GenBank/DDBJ databases">
        <authorList>
            <person name="Ratan Roy A."/>
            <person name="Morales Sandoval P.H."/>
            <person name="De Los Santos Villalobos S."/>
            <person name="Chakraborty S."/>
            <person name="Mukherjee J."/>
        </authorList>
    </citation>
    <scope>NUCLEOTIDE SEQUENCE [LARGE SCALE GENOMIC DNA]</scope>
    <source>
        <strain evidence="5 6">S1</strain>
    </source>
</reference>
<evidence type="ECO:0000256" key="1">
    <source>
        <dbReference type="ARBA" id="ARBA00011063"/>
    </source>
</evidence>
<feature type="domain" description="Phosphotyrosine protein phosphatase I" evidence="4">
    <location>
        <begin position="1"/>
        <end position="153"/>
    </location>
</feature>
<evidence type="ECO:0000313" key="6">
    <source>
        <dbReference type="Proteomes" id="UP001600165"/>
    </source>
</evidence>
<comment type="similarity">
    <text evidence="1">Belongs to the low molecular weight phosphotyrosine protein phosphatase family.</text>
</comment>
<name>A0ABW6IK47_9CYAN</name>
<keyword evidence="2" id="KW-0378">Hydrolase</keyword>
<dbReference type="EMBL" id="JBHZOL010000118">
    <property type="protein sequence ID" value="MFE4108603.1"/>
    <property type="molecule type" value="Genomic_DNA"/>
</dbReference>
<gene>
    <name evidence="5" type="ORF">ACFVKH_20190</name>
</gene>
<dbReference type="SMART" id="SM00226">
    <property type="entry name" value="LMWPc"/>
    <property type="match status" value="1"/>
</dbReference>
<dbReference type="SUPFAM" id="SSF52788">
    <property type="entry name" value="Phosphotyrosine protein phosphatases I"/>
    <property type="match status" value="1"/>
</dbReference>
<dbReference type="Proteomes" id="UP001600165">
    <property type="component" value="Unassembled WGS sequence"/>
</dbReference>
<dbReference type="RefSeq" id="WP_377968228.1">
    <property type="nucleotide sequence ID" value="NZ_JBHZOL010000118.1"/>
</dbReference>